<dbReference type="RefSeq" id="WP_117636388.1">
    <property type="nucleotide sequence ID" value="NZ_JAQMLO010000003.1"/>
</dbReference>
<evidence type="ECO:0000259" key="10">
    <source>
        <dbReference type="Pfam" id="PF00724"/>
    </source>
</evidence>
<dbReference type="PANTHER" id="PTHR42917:SF2">
    <property type="entry name" value="2,4-DIENOYL-COA REDUCTASE [(2E)-ENOYL-COA-PRODUCING]"/>
    <property type="match status" value="1"/>
</dbReference>
<evidence type="ECO:0000313" key="12">
    <source>
        <dbReference type="EMBL" id="MDB8738892.1"/>
    </source>
</evidence>
<evidence type="ECO:0000256" key="2">
    <source>
        <dbReference type="ARBA" id="ARBA00001966"/>
    </source>
</evidence>
<dbReference type="GO" id="GO:0051536">
    <property type="term" value="F:iron-sulfur cluster binding"/>
    <property type="evidence" value="ECO:0007669"/>
    <property type="project" value="UniProtKB-KW"/>
</dbReference>
<dbReference type="InterPro" id="IPR001155">
    <property type="entry name" value="OxRdtase_FMN_N"/>
</dbReference>
<evidence type="ECO:0000256" key="4">
    <source>
        <dbReference type="ARBA" id="ARBA00022630"/>
    </source>
</evidence>
<sequence length="639" mass="69117">MKFEAMFQPVKIGNMAVPNRFVMSPMGNNFANTDGKMSERSAAYYGARAKGGFGLITFEATVVYKEAKGGPRKPCLFSDDTVSNFKEAILACHKEGAKVSIQLQHAGPEGNSKVTGYPLKSASSIPASVKTEIPKAISTEELYRLIEAYGDAALRAKQAGADAVEVHCAHGYLVSSFISERTNKRQDEFGGCFENRMRLPKLIIENIRKKTGGTLAVICRINGSDDVVGGQTPQDAAAVASYLKKECGVDALHVSRAVHLHDEYMWGPSVLHEGFSSGCVTEIKQAVKIPVITVGRYTEPQYAELMVEEGRADLIAFGRQSIADPELPRKAKDGELELLQPCIGCLQGCVPNMFRGEAITCLVNPLAGREAELDLAEQKKKVVVVGGGPGGLYAAYVCALLGHDVTLYEEKEMLGGNMRLAAYPLGKGCINGMICSYINNCKAQGVTIELNTSVTPELLREKKPDAVIVATGSKPLMLPIPGIEKTVHAADVLEGNVKPGKRVLVVGGGMVGCEVADFLGELGHQVSIVELRDELGADVIPEHRKFLMKELNEYQVQGITGAKVTEFHEDGVSYVLENGTEGRVEQVDTVVLAMGYRNYDPLSQEIKVFAKEVFVIGDSVRARRAMDATKEAFETAMMI</sequence>
<evidence type="ECO:0000256" key="6">
    <source>
        <dbReference type="ARBA" id="ARBA00022723"/>
    </source>
</evidence>
<dbReference type="PANTHER" id="PTHR42917">
    <property type="entry name" value="2,4-DIENOYL-COA REDUCTASE"/>
    <property type="match status" value="1"/>
</dbReference>
<dbReference type="Pfam" id="PF07992">
    <property type="entry name" value="Pyr_redox_2"/>
    <property type="match status" value="1"/>
</dbReference>
<evidence type="ECO:0000313" key="13">
    <source>
        <dbReference type="EMBL" id="RHG22480.1"/>
    </source>
</evidence>
<evidence type="ECO:0000256" key="7">
    <source>
        <dbReference type="ARBA" id="ARBA00023002"/>
    </source>
</evidence>
<dbReference type="Proteomes" id="UP000283992">
    <property type="component" value="Unassembled WGS sequence"/>
</dbReference>
<evidence type="ECO:0000256" key="9">
    <source>
        <dbReference type="ARBA" id="ARBA00023014"/>
    </source>
</evidence>
<evidence type="ECO:0000313" key="15">
    <source>
        <dbReference type="Proteomes" id="UP000283992"/>
    </source>
</evidence>
<evidence type="ECO:0000256" key="8">
    <source>
        <dbReference type="ARBA" id="ARBA00023004"/>
    </source>
</evidence>
<dbReference type="SUPFAM" id="SSF51905">
    <property type="entry name" value="FAD/NAD(P)-binding domain"/>
    <property type="match status" value="1"/>
</dbReference>
<keyword evidence="8" id="KW-0408">Iron</keyword>
<keyword evidence="6" id="KW-0479">Metal-binding</keyword>
<proteinExistence type="inferred from homology"/>
<keyword evidence="5" id="KW-0288">FMN</keyword>
<comment type="similarity">
    <text evidence="3">In the N-terminal section; belongs to the NADH:flavin oxidoreductase/NADH oxidase family.</text>
</comment>
<name>A0A3E4K7C3_MEDGN</name>
<evidence type="ECO:0000259" key="11">
    <source>
        <dbReference type="Pfam" id="PF07992"/>
    </source>
</evidence>
<dbReference type="SUPFAM" id="SSF51395">
    <property type="entry name" value="FMN-linked oxidoreductases"/>
    <property type="match status" value="1"/>
</dbReference>
<evidence type="ECO:0000256" key="3">
    <source>
        <dbReference type="ARBA" id="ARBA00011048"/>
    </source>
</evidence>
<keyword evidence="7" id="KW-0560">Oxidoreductase</keyword>
<dbReference type="EMBL" id="QRLN01000026">
    <property type="protein sequence ID" value="RHJ08049.1"/>
    <property type="molecule type" value="Genomic_DNA"/>
</dbReference>
<feature type="domain" description="FAD/NAD(P)-binding" evidence="11">
    <location>
        <begin position="380"/>
        <end position="608"/>
    </location>
</feature>
<dbReference type="GO" id="GO:0016491">
    <property type="term" value="F:oxidoreductase activity"/>
    <property type="evidence" value="ECO:0007669"/>
    <property type="project" value="UniProtKB-KW"/>
</dbReference>
<evidence type="ECO:0000313" key="16">
    <source>
        <dbReference type="Proteomes" id="UP000285697"/>
    </source>
</evidence>
<evidence type="ECO:0000313" key="14">
    <source>
        <dbReference type="EMBL" id="RHJ08049.1"/>
    </source>
</evidence>
<dbReference type="EMBL" id="QRIA01000001">
    <property type="protein sequence ID" value="RHG22480.1"/>
    <property type="molecule type" value="Genomic_DNA"/>
</dbReference>
<evidence type="ECO:0000256" key="1">
    <source>
        <dbReference type="ARBA" id="ARBA00001917"/>
    </source>
</evidence>
<dbReference type="Gene3D" id="3.50.50.60">
    <property type="entry name" value="FAD/NAD(P)-binding domain"/>
    <property type="match status" value="1"/>
</dbReference>
<dbReference type="Proteomes" id="UP000285697">
    <property type="component" value="Unassembled WGS sequence"/>
</dbReference>
<comment type="cofactor">
    <cofactor evidence="2">
        <name>[4Fe-4S] cluster</name>
        <dbReference type="ChEBI" id="CHEBI:49883"/>
    </cofactor>
</comment>
<organism evidence="14 15">
    <name type="scientific">Mediterraneibacter gnavus</name>
    <name type="common">Ruminococcus gnavus</name>
    <dbReference type="NCBI Taxonomy" id="33038"/>
    <lineage>
        <taxon>Bacteria</taxon>
        <taxon>Bacillati</taxon>
        <taxon>Bacillota</taxon>
        <taxon>Clostridia</taxon>
        <taxon>Lachnospirales</taxon>
        <taxon>Lachnospiraceae</taxon>
        <taxon>Mediterraneibacter</taxon>
    </lineage>
</organism>
<dbReference type="InterPro" id="IPR051793">
    <property type="entry name" value="NADH:flavin_oxidoreductase"/>
</dbReference>
<dbReference type="Gene3D" id="3.20.20.70">
    <property type="entry name" value="Aldolase class I"/>
    <property type="match status" value="1"/>
</dbReference>
<dbReference type="GO" id="GO:0046872">
    <property type="term" value="F:metal ion binding"/>
    <property type="evidence" value="ECO:0007669"/>
    <property type="project" value="UniProtKB-KW"/>
</dbReference>
<reference evidence="12" key="2">
    <citation type="submission" date="2023-01" db="EMBL/GenBank/DDBJ databases">
        <title>Human gut microbiome strain richness.</title>
        <authorList>
            <person name="Chen-Liaw A."/>
        </authorList>
    </citation>
    <scope>NUCLEOTIDE SEQUENCE</scope>
    <source>
        <strain evidence="12">1001217st1_A9_1001217B_191108</strain>
    </source>
</reference>
<dbReference type="InterPro" id="IPR036188">
    <property type="entry name" value="FAD/NAD-bd_sf"/>
</dbReference>
<dbReference type="InterPro" id="IPR023753">
    <property type="entry name" value="FAD/NAD-binding_dom"/>
</dbReference>
<comment type="cofactor">
    <cofactor evidence="1">
        <name>FMN</name>
        <dbReference type="ChEBI" id="CHEBI:58210"/>
    </cofactor>
</comment>
<dbReference type="EMBL" id="JAQMLR010000007">
    <property type="protein sequence ID" value="MDB8738892.1"/>
    <property type="molecule type" value="Genomic_DNA"/>
</dbReference>
<dbReference type="PRINTS" id="PR00368">
    <property type="entry name" value="FADPNR"/>
</dbReference>
<accession>A0A3E4K7C3</accession>
<reference evidence="15 16" key="1">
    <citation type="submission" date="2018-08" db="EMBL/GenBank/DDBJ databases">
        <title>A genome reference for cultivated species of the human gut microbiota.</title>
        <authorList>
            <person name="Zou Y."/>
            <person name="Xue W."/>
            <person name="Luo G."/>
        </authorList>
    </citation>
    <scope>NUCLEOTIDE SEQUENCE [LARGE SCALE GENOMIC DNA]</scope>
    <source>
        <strain evidence="14 15">AM12-54</strain>
        <strain evidence="13 16">AM22-7AC</strain>
    </source>
</reference>
<dbReference type="AlphaFoldDB" id="A0A3E4K7C3"/>
<dbReference type="Proteomes" id="UP001211731">
    <property type="component" value="Unassembled WGS sequence"/>
</dbReference>
<evidence type="ECO:0000256" key="5">
    <source>
        <dbReference type="ARBA" id="ARBA00022643"/>
    </source>
</evidence>
<comment type="caution">
    <text evidence="14">The sequence shown here is derived from an EMBL/GenBank/DDBJ whole genome shotgun (WGS) entry which is preliminary data.</text>
</comment>
<keyword evidence="9" id="KW-0411">Iron-sulfur</keyword>
<feature type="domain" description="NADH:flavin oxidoreductase/NADH oxidase N-terminal" evidence="10">
    <location>
        <begin position="6"/>
        <end position="334"/>
    </location>
</feature>
<protein>
    <submittedName>
        <fullName evidence="14">FAD-dependent oxidoreductase</fullName>
    </submittedName>
</protein>
<keyword evidence="4" id="KW-0285">Flavoprotein</keyword>
<dbReference type="InterPro" id="IPR013785">
    <property type="entry name" value="Aldolase_TIM"/>
</dbReference>
<gene>
    <name evidence="14" type="ORF">DW142_14285</name>
    <name evidence="13" type="ORF">DW270_00950</name>
    <name evidence="12" type="ORF">PNU63_08915</name>
</gene>
<dbReference type="Gene3D" id="3.40.50.720">
    <property type="entry name" value="NAD(P)-binding Rossmann-like Domain"/>
    <property type="match status" value="1"/>
</dbReference>
<dbReference type="GO" id="GO:0010181">
    <property type="term" value="F:FMN binding"/>
    <property type="evidence" value="ECO:0007669"/>
    <property type="project" value="InterPro"/>
</dbReference>
<dbReference type="Pfam" id="PF00724">
    <property type="entry name" value="Oxidored_FMN"/>
    <property type="match status" value="1"/>
</dbReference>
<dbReference type="CDD" id="cd02803">
    <property type="entry name" value="OYE_like_FMN_family"/>
    <property type="match status" value="1"/>
</dbReference>